<dbReference type="EMBL" id="SSTE01008830">
    <property type="protein sequence ID" value="KAA0054646.1"/>
    <property type="molecule type" value="Genomic_DNA"/>
</dbReference>
<proteinExistence type="predicted"/>
<dbReference type="Proteomes" id="UP000321947">
    <property type="component" value="Unassembled WGS sequence"/>
</dbReference>
<evidence type="ECO:0000313" key="1">
    <source>
        <dbReference type="EMBL" id="KAA0054646.1"/>
    </source>
</evidence>
<dbReference type="AlphaFoldDB" id="A0A5D3CE35"/>
<organism evidence="2 4">
    <name type="scientific">Cucumis melo var. makuwa</name>
    <name type="common">Oriental melon</name>
    <dbReference type="NCBI Taxonomy" id="1194695"/>
    <lineage>
        <taxon>Eukaryota</taxon>
        <taxon>Viridiplantae</taxon>
        <taxon>Streptophyta</taxon>
        <taxon>Embryophyta</taxon>
        <taxon>Tracheophyta</taxon>
        <taxon>Spermatophyta</taxon>
        <taxon>Magnoliopsida</taxon>
        <taxon>eudicotyledons</taxon>
        <taxon>Gunneridae</taxon>
        <taxon>Pentapetalae</taxon>
        <taxon>rosids</taxon>
        <taxon>fabids</taxon>
        <taxon>Cucurbitales</taxon>
        <taxon>Cucurbitaceae</taxon>
        <taxon>Benincaseae</taxon>
        <taxon>Cucumis</taxon>
    </lineage>
</organism>
<protein>
    <submittedName>
        <fullName evidence="2">Uncharacterized protein</fullName>
    </submittedName>
</protein>
<evidence type="ECO:0000313" key="3">
    <source>
        <dbReference type="Proteomes" id="UP000321393"/>
    </source>
</evidence>
<reference evidence="3 4" key="1">
    <citation type="submission" date="2019-08" db="EMBL/GenBank/DDBJ databases">
        <title>Draft genome sequences of two oriental melons (Cucumis melo L. var makuwa).</title>
        <authorList>
            <person name="Kwon S.-Y."/>
        </authorList>
    </citation>
    <scope>NUCLEOTIDE SEQUENCE [LARGE SCALE GENOMIC DNA]</scope>
    <source>
        <strain evidence="4">cv. Chang Bougi</strain>
        <strain evidence="3">cv. SW 3</strain>
        <tissue evidence="2">Leaf</tissue>
    </source>
</reference>
<evidence type="ECO:0000313" key="4">
    <source>
        <dbReference type="Proteomes" id="UP000321947"/>
    </source>
</evidence>
<gene>
    <name evidence="2" type="ORF">E5676_scaffold3734G00460</name>
    <name evidence="1" type="ORF">E6C27_scaffold24G004550</name>
</gene>
<sequence length="173" mass="19425">MTYLDYSFLIKQNKGTKVVVPLFAFKCVFKRNDFAVSDPTSTGGRSNFCRQIHRSGRSDRTPSLFREVTPSSAIQLILGDDCAFTVRSIVLERSDTFVVWRYVFAVNDPTSTRGHSGFCHQIHRPGTSDQISLSFGKVTLPSVIQLLLRDDLAFAVRSITLVGAIGHLRRLER</sequence>
<dbReference type="Proteomes" id="UP000321393">
    <property type="component" value="Unassembled WGS sequence"/>
</dbReference>
<name>A0A5D3CE35_CUCMM</name>
<dbReference type="EMBL" id="SSTD01012547">
    <property type="protein sequence ID" value="TYK08616.1"/>
    <property type="molecule type" value="Genomic_DNA"/>
</dbReference>
<accession>A0A5D3CE35</accession>
<evidence type="ECO:0000313" key="2">
    <source>
        <dbReference type="EMBL" id="TYK08616.1"/>
    </source>
</evidence>
<comment type="caution">
    <text evidence="2">The sequence shown here is derived from an EMBL/GenBank/DDBJ whole genome shotgun (WGS) entry which is preliminary data.</text>
</comment>